<keyword evidence="2" id="KW-1133">Transmembrane helix</keyword>
<feature type="compositionally biased region" description="Polar residues" evidence="1">
    <location>
        <begin position="76"/>
        <end position="85"/>
    </location>
</feature>
<reference evidence="3" key="1">
    <citation type="submission" date="2020-05" db="EMBL/GenBank/DDBJ databases">
        <authorList>
            <person name="Chiriac C."/>
            <person name="Salcher M."/>
            <person name="Ghai R."/>
            <person name="Kavagutti S V."/>
        </authorList>
    </citation>
    <scope>NUCLEOTIDE SEQUENCE</scope>
</reference>
<evidence type="ECO:0000313" key="3">
    <source>
        <dbReference type="EMBL" id="CAB4834960.1"/>
    </source>
</evidence>
<organism evidence="3">
    <name type="scientific">freshwater metagenome</name>
    <dbReference type="NCBI Taxonomy" id="449393"/>
    <lineage>
        <taxon>unclassified sequences</taxon>
        <taxon>metagenomes</taxon>
        <taxon>ecological metagenomes</taxon>
    </lineage>
</organism>
<evidence type="ECO:0000256" key="2">
    <source>
        <dbReference type="SAM" id="Phobius"/>
    </source>
</evidence>
<sequence length="85" mass="9349">MLESQVPTGQLGWSQGFIAPAGSGQVVISFDQGQRTLWLWLQFAVLFVLVVLALPSRQRRDPDPDDPDDPDAKVDSASQSNVIIR</sequence>
<dbReference type="AlphaFoldDB" id="A0A6J7AQZ2"/>
<feature type="region of interest" description="Disordered" evidence="1">
    <location>
        <begin position="57"/>
        <end position="85"/>
    </location>
</feature>
<name>A0A6J7AQZ2_9ZZZZ</name>
<accession>A0A6J7AQZ2</accession>
<evidence type="ECO:0000256" key="1">
    <source>
        <dbReference type="SAM" id="MobiDB-lite"/>
    </source>
</evidence>
<keyword evidence="2" id="KW-0812">Transmembrane</keyword>
<keyword evidence="2" id="KW-0472">Membrane</keyword>
<gene>
    <name evidence="3" type="ORF">UFOPK3204_01630</name>
</gene>
<proteinExistence type="predicted"/>
<protein>
    <submittedName>
        <fullName evidence="3">Unannotated protein</fullName>
    </submittedName>
</protein>
<dbReference type="EMBL" id="CAFABK010000111">
    <property type="protein sequence ID" value="CAB4834960.1"/>
    <property type="molecule type" value="Genomic_DNA"/>
</dbReference>
<feature type="transmembrane region" description="Helical" evidence="2">
    <location>
        <begin position="37"/>
        <end position="54"/>
    </location>
</feature>